<comment type="subcellular location">
    <subcellularLocation>
        <location evidence="1">Cell membrane</location>
        <topology evidence="1">Multi-pass membrane protein</topology>
    </subcellularLocation>
</comment>
<evidence type="ECO:0000259" key="10">
    <source>
        <dbReference type="PROSITE" id="PS50850"/>
    </source>
</evidence>
<feature type="region of interest" description="Disordered" evidence="8">
    <location>
        <begin position="449"/>
        <end position="482"/>
    </location>
</feature>
<evidence type="ECO:0000256" key="3">
    <source>
        <dbReference type="ARBA" id="ARBA00022475"/>
    </source>
</evidence>
<dbReference type="AlphaFoldDB" id="A0A7W7QWV1"/>
<feature type="transmembrane region" description="Helical" evidence="9">
    <location>
        <begin position="299"/>
        <end position="316"/>
    </location>
</feature>
<keyword evidence="12" id="KW-1185">Reference proteome</keyword>
<dbReference type="SUPFAM" id="SSF103473">
    <property type="entry name" value="MFS general substrate transporter"/>
    <property type="match status" value="1"/>
</dbReference>
<dbReference type="Gene3D" id="1.20.1720.10">
    <property type="entry name" value="Multidrug resistance protein D"/>
    <property type="match status" value="1"/>
</dbReference>
<keyword evidence="2" id="KW-0813">Transport</keyword>
<dbReference type="PANTHER" id="PTHR42718">
    <property type="entry name" value="MAJOR FACILITATOR SUPERFAMILY MULTIDRUG TRANSPORTER MFSC"/>
    <property type="match status" value="1"/>
</dbReference>
<dbReference type="CDD" id="cd17321">
    <property type="entry name" value="MFS_MMR_MDR_like"/>
    <property type="match status" value="1"/>
</dbReference>
<dbReference type="InterPro" id="IPR036259">
    <property type="entry name" value="MFS_trans_sf"/>
</dbReference>
<evidence type="ECO:0000256" key="5">
    <source>
        <dbReference type="ARBA" id="ARBA00022989"/>
    </source>
</evidence>
<comment type="caution">
    <text evidence="11">The sequence shown here is derived from an EMBL/GenBank/DDBJ whole genome shotgun (WGS) entry which is preliminary data.</text>
</comment>
<evidence type="ECO:0000256" key="8">
    <source>
        <dbReference type="SAM" id="MobiDB-lite"/>
    </source>
</evidence>
<dbReference type="PROSITE" id="PS50850">
    <property type="entry name" value="MFS"/>
    <property type="match status" value="1"/>
</dbReference>
<feature type="transmembrane region" description="Helical" evidence="9">
    <location>
        <begin position="264"/>
        <end position="287"/>
    </location>
</feature>
<feature type="transmembrane region" description="Helical" evidence="9">
    <location>
        <begin position="403"/>
        <end position="420"/>
    </location>
</feature>
<dbReference type="PANTHER" id="PTHR42718:SF49">
    <property type="entry name" value="EXPORT PROTEIN"/>
    <property type="match status" value="1"/>
</dbReference>
<evidence type="ECO:0000256" key="1">
    <source>
        <dbReference type="ARBA" id="ARBA00004651"/>
    </source>
</evidence>
<evidence type="ECO:0000313" key="12">
    <source>
        <dbReference type="Proteomes" id="UP000540506"/>
    </source>
</evidence>
<feature type="transmembrane region" description="Helical" evidence="9">
    <location>
        <begin position="426"/>
        <end position="446"/>
    </location>
</feature>
<keyword evidence="7" id="KW-0046">Antibiotic resistance</keyword>
<sequence length="482" mass="48320">MRKWWPLVAVCLGTFLFLLDTTVLSVALPAIGAALAAPLGTLQWVADSYPLALAVLMLTMGSLADRLGARTLYLAGLAVFGLASLACGLAPSAGALIAARGLQGVGGAAIAVTTLALIGSVYRGPDLGRAMGVFGAVTGLAAAAGPMLGGLLTQYLGWRAVFLLNLPFVAATIVLSARVLESRARTWQRPTSAARLDLPGAATFALCAGSLTYALTLVGRHGWASAPVLGLLLLAALALGAFVRVELGSPAPLLDVRVFARPALSAVLLCVVATTAAFAALVYTSLWLQSTLGLSPVRAGLAMMPLALASFATSLTSGRTLHGRSPRAILTAGLLLSGIGCALQAGLGEHSSAASLTLGLPVTGVGVGLLGPALGTAVFAALPPERSGMAAGAMTTFRQLGQTLGIAVFGMLFQQGSNAYDGLNRVLIAAAAAGFLGAVVACVFAPRGGTEGGTERREAAQPAPSSTADGDGGAAWSGKRDA</sequence>
<evidence type="ECO:0000256" key="9">
    <source>
        <dbReference type="SAM" id="Phobius"/>
    </source>
</evidence>
<dbReference type="EMBL" id="JACHJV010000001">
    <property type="protein sequence ID" value="MBB4921280.1"/>
    <property type="molecule type" value="Genomic_DNA"/>
</dbReference>
<dbReference type="Proteomes" id="UP000540506">
    <property type="component" value="Unassembled WGS sequence"/>
</dbReference>
<feature type="transmembrane region" description="Helical" evidence="9">
    <location>
        <begin position="130"/>
        <end position="152"/>
    </location>
</feature>
<feature type="transmembrane region" description="Helical" evidence="9">
    <location>
        <begin position="97"/>
        <end position="118"/>
    </location>
</feature>
<dbReference type="InterPro" id="IPR011701">
    <property type="entry name" value="MFS"/>
</dbReference>
<feature type="transmembrane region" description="Helical" evidence="9">
    <location>
        <begin position="46"/>
        <end position="64"/>
    </location>
</feature>
<dbReference type="PRINTS" id="PR01036">
    <property type="entry name" value="TCRTETB"/>
</dbReference>
<accession>A0A7W7QWV1</accession>
<feature type="transmembrane region" description="Helical" evidence="9">
    <location>
        <begin position="71"/>
        <end position="91"/>
    </location>
</feature>
<feature type="transmembrane region" description="Helical" evidence="9">
    <location>
        <begin position="198"/>
        <end position="218"/>
    </location>
</feature>
<evidence type="ECO:0000313" key="11">
    <source>
        <dbReference type="EMBL" id="MBB4921280.1"/>
    </source>
</evidence>
<evidence type="ECO:0000256" key="4">
    <source>
        <dbReference type="ARBA" id="ARBA00022692"/>
    </source>
</evidence>
<feature type="transmembrane region" description="Helical" evidence="9">
    <location>
        <begin position="224"/>
        <end position="243"/>
    </location>
</feature>
<organism evidence="11 12">
    <name type="scientific">Kitasatospora kifunensis</name>
    <name type="common">Streptomyces kifunensis</name>
    <dbReference type="NCBI Taxonomy" id="58351"/>
    <lineage>
        <taxon>Bacteria</taxon>
        <taxon>Bacillati</taxon>
        <taxon>Actinomycetota</taxon>
        <taxon>Actinomycetes</taxon>
        <taxon>Kitasatosporales</taxon>
        <taxon>Streptomycetaceae</taxon>
        <taxon>Kitasatospora</taxon>
    </lineage>
</organism>
<keyword evidence="3" id="KW-1003">Cell membrane</keyword>
<protein>
    <submittedName>
        <fullName evidence="11">EmrB/QacA subfamily drug resistance transporter</fullName>
    </submittedName>
</protein>
<dbReference type="Pfam" id="PF07690">
    <property type="entry name" value="MFS_1"/>
    <property type="match status" value="1"/>
</dbReference>
<evidence type="ECO:0000256" key="2">
    <source>
        <dbReference type="ARBA" id="ARBA00022448"/>
    </source>
</evidence>
<evidence type="ECO:0000256" key="7">
    <source>
        <dbReference type="ARBA" id="ARBA00023251"/>
    </source>
</evidence>
<feature type="domain" description="Major facilitator superfamily (MFS) profile" evidence="10">
    <location>
        <begin position="6"/>
        <end position="449"/>
    </location>
</feature>
<dbReference type="RefSeq" id="WP_184933639.1">
    <property type="nucleotide sequence ID" value="NZ_JACHJV010000001.1"/>
</dbReference>
<dbReference type="Gene3D" id="1.20.1250.20">
    <property type="entry name" value="MFS general substrate transporter like domains"/>
    <property type="match status" value="1"/>
</dbReference>
<feature type="transmembrane region" description="Helical" evidence="9">
    <location>
        <begin position="359"/>
        <end position="382"/>
    </location>
</feature>
<dbReference type="GO" id="GO:0022857">
    <property type="term" value="F:transmembrane transporter activity"/>
    <property type="evidence" value="ECO:0007669"/>
    <property type="project" value="InterPro"/>
</dbReference>
<dbReference type="InterPro" id="IPR004638">
    <property type="entry name" value="EmrB-like"/>
</dbReference>
<evidence type="ECO:0000256" key="6">
    <source>
        <dbReference type="ARBA" id="ARBA00023136"/>
    </source>
</evidence>
<keyword evidence="5 9" id="KW-1133">Transmembrane helix</keyword>
<keyword evidence="4 9" id="KW-0812">Transmembrane</keyword>
<dbReference type="GO" id="GO:0046677">
    <property type="term" value="P:response to antibiotic"/>
    <property type="evidence" value="ECO:0007669"/>
    <property type="project" value="UniProtKB-KW"/>
</dbReference>
<dbReference type="GO" id="GO:0005886">
    <property type="term" value="C:plasma membrane"/>
    <property type="evidence" value="ECO:0007669"/>
    <property type="project" value="UniProtKB-SubCell"/>
</dbReference>
<proteinExistence type="predicted"/>
<dbReference type="NCBIfam" id="TIGR00711">
    <property type="entry name" value="efflux_EmrB"/>
    <property type="match status" value="1"/>
</dbReference>
<feature type="transmembrane region" description="Helical" evidence="9">
    <location>
        <begin position="158"/>
        <end position="177"/>
    </location>
</feature>
<keyword evidence="6 9" id="KW-0472">Membrane</keyword>
<dbReference type="InterPro" id="IPR020846">
    <property type="entry name" value="MFS_dom"/>
</dbReference>
<feature type="transmembrane region" description="Helical" evidence="9">
    <location>
        <begin position="328"/>
        <end position="347"/>
    </location>
</feature>
<gene>
    <name evidence="11" type="ORF">FHR34_000273</name>
</gene>
<name>A0A7W7QWV1_KITKI</name>
<reference evidence="11 12" key="1">
    <citation type="submission" date="2020-08" db="EMBL/GenBank/DDBJ databases">
        <title>Sequencing the genomes of 1000 actinobacteria strains.</title>
        <authorList>
            <person name="Klenk H.-P."/>
        </authorList>
    </citation>
    <scope>NUCLEOTIDE SEQUENCE [LARGE SCALE GENOMIC DNA]</scope>
    <source>
        <strain evidence="11 12">DSM 41654</strain>
    </source>
</reference>